<protein>
    <recommendedName>
        <fullName evidence="10">Integral membrane protein</fullName>
    </recommendedName>
</protein>
<feature type="transmembrane region" description="Helical" evidence="6">
    <location>
        <begin position="175"/>
        <end position="196"/>
    </location>
</feature>
<evidence type="ECO:0000313" key="9">
    <source>
        <dbReference type="Proteomes" id="UP000294847"/>
    </source>
</evidence>
<evidence type="ECO:0000256" key="1">
    <source>
        <dbReference type="ARBA" id="ARBA00004141"/>
    </source>
</evidence>
<evidence type="ECO:0000256" key="2">
    <source>
        <dbReference type="ARBA" id="ARBA00022448"/>
    </source>
</evidence>
<feature type="transmembrane region" description="Helical" evidence="6">
    <location>
        <begin position="203"/>
        <end position="223"/>
    </location>
</feature>
<keyword evidence="2" id="KW-0813">Transport</keyword>
<dbReference type="PANTHER" id="PTHR43791:SF48">
    <property type="entry name" value="TRANSPORTER, PUTATIVE (AFU_ORTHOLOGUE AFUA_4G01000)-RELATED"/>
    <property type="match status" value="1"/>
</dbReference>
<feature type="signal peptide" evidence="7">
    <location>
        <begin position="1"/>
        <end position="18"/>
    </location>
</feature>
<evidence type="ECO:0000256" key="7">
    <source>
        <dbReference type="SAM" id="SignalP"/>
    </source>
</evidence>
<evidence type="ECO:0000256" key="4">
    <source>
        <dbReference type="ARBA" id="ARBA00022989"/>
    </source>
</evidence>
<evidence type="ECO:0000256" key="6">
    <source>
        <dbReference type="SAM" id="Phobius"/>
    </source>
</evidence>
<evidence type="ECO:0000256" key="3">
    <source>
        <dbReference type="ARBA" id="ARBA00022692"/>
    </source>
</evidence>
<reference evidence="8 9" key="1">
    <citation type="journal article" date="2019" name="Mol. Biol. Evol.">
        <title>Blast fungal genomes show frequent chromosomal changes, gene gains and losses, and effector gene turnover.</title>
        <authorList>
            <person name="Gomez Luciano L.B."/>
            <person name="Jason Tsai I."/>
            <person name="Chuma I."/>
            <person name="Tosa Y."/>
            <person name="Chen Y.H."/>
            <person name="Li J.Y."/>
            <person name="Li M.Y."/>
            <person name="Jade Lu M.Y."/>
            <person name="Nakayashiki H."/>
            <person name="Li W.H."/>
        </authorList>
    </citation>
    <scope>NUCLEOTIDE SEQUENCE [LARGE SCALE GENOMIC DNA]</scope>
    <source>
        <strain evidence="8">MZ5-1-6</strain>
    </source>
</reference>
<evidence type="ECO:0000313" key="8">
    <source>
        <dbReference type="EMBL" id="QBZ58293.1"/>
    </source>
</evidence>
<keyword evidence="3 6" id="KW-0812">Transmembrane</keyword>
<dbReference type="Proteomes" id="UP000294847">
    <property type="component" value="Chromosome 3"/>
</dbReference>
<proteinExistence type="predicted"/>
<gene>
    <name evidence="8" type="ORF">PoMZ_03238</name>
</gene>
<accession>A0A4P7N786</accession>
<evidence type="ECO:0008006" key="10">
    <source>
        <dbReference type="Google" id="ProtNLM"/>
    </source>
</evidence>
<sequence>MHLSSIVAAIFLAQSAFANPMPSEDPDAPIMLAGNRAASDLQDTDKIPYETPQETCMKLCRKGWSATGMLRNSEKFCKKWCNDRNNRPKYPGSMQWHRMNGRHPDRLHPPTNSADEGDELRQKIDLAIVPLAALVFLFCFIDRSSIGNARLASFESGLDLEGNDFNSASVIQQQLLTVPAYKLGFVCILAVYYASWKRQTREIFVIVSAPPIMICYVMFIATVQPVP</sequence>
<keyword evidence="5 6" id="KW-0472">Membrane</keyword>
<feature type="chain" id="PRO_5020851799" description="Integral membrane protein" evidence="7">
    <location>
        <begin position="19"/>
        <end position="227"/>
    </location>
</feature>
<organism evidence="8 9">
    <name type="scientific">Pyricularia oryzae</name>
    <name type="common">Rice blast fungus</name>
    <name type="synonym">Magnaporthe oryzae</name>
    <dbReference type="NCBI Taxonomy" id="318829"/>
    <lineage>
        <taxon>Eukaryota</taxon>
        <taxon>Fungi</taxon>
        <taxon>Dikarya</taxon>
        <taxon>Ascomycota</taxon>
        <taxon>Pezizomycotina</taxon>
        <taxon>Sordariomycetes</taxon>
        <taxon>Sordariomycetidae</taxon>
        <taxon>Magnaporthales</taxon>
        <taxon>Pyriculariaceae</taxon>
        <taxon>Pyricularia</taxon>
    </lineage>
</organism>
<name>A0A4P7N786_PYROR</name>
<dbReference type="GO" id="GO:0016020">
    <property type="term" value="C:membrane"/>
    <property type="evidence" value="ECO:0007669"/>
    <property type="project" value="UniProtKB-SubCell"/>
</dbReference>
<dbReference type="PANTHER" id="PTHR43791">
    <property type="entry name" value="PERMEASE-RELATED"/>
    <property type="match status" value="1"/>
</dbReference>
<keyword evidence="7" id="KW-0732">Signal</keyword>
<comment type="subcellular location">
    <subcellularLocation>
        <location evidence="1">Membrane</location>
        <topology evidence="1">Multi-pass membrane protein</topology>
    </subcellularLocation>
</comment>
<dbReference type="EMBL" id="CP034206">
    <property type="protein sequence ID" value="QBZ58293.1"/>
    <property type="molecule type" value="Genomic_DNA"/>
</dbReference>
<dbReference type="AlphaFoldDB" id="A0A4P7N786"/>
<evidence type="ECO:0000256" key="5">
    <source>
        <dbReference type="ARBA" id="ARBA00023136"/>
    </source>
</evidence>
<keyword evidence="4 6" id="KW-1133">Transmembrane helix</keyword>
<dbReference type="GO" id="GO:0022857">
    <property type="term" value="F:transmembrane transporter activity"/>
    <property type="evidence" value="ECO:0007669"/>
    <property type="project" value="TreeGrafter"/>
</dbReference>